<feature type="signal peptide" evidence="1">
    <location>
        <begin position="1"/>
        <end position="20"/>
    </location>
</feature>
<name>A0A4R6WDD1_9SPHI</name>
<protein>
    <recommendedName>
        <fullName evidence="4">Outer membrane protein with beta-barrel domain</fullName>
    </recommendedName>
</protein>
<dbReference type="EMBL" id="SNYV01000016">
    <property type="protein sequence ID" value="TDQ75988.1"/>
    <property type="molecule type" value="Genomic_DNA"/>
</dbReference>
<dbReference type="RefSeq" id="WP_133585863.1">
    <property type="nucleotide sequence ID" value="NZ_SNYV01000016.1"/>
</dbReference>
<evidence type="ECO:0008006" key="4">
    <source>
        <dbReference type="Google" id="ProtNLM"/>
    </source>
</evidence>
<feature type="chain" id="PRO_5020546959" description="Outer membrane protein with beta-barrel domain" evidence="1">
    <location>
        <begin position="21"/>
        <end position="155"/>
    </location>
</feature>
<organism evidence="2 3">
    <name type="scientific">Sphingobacterium yanglingense</name>
    <dbReference type="NCBI Taxonomy" id="1437280"/>
    <lineage>
        <taxon>Bacteria</taxon>
        <taxon>Pseudomonadati</taxon>
        <taxon>Bacteroidota</taxon>
        <taxon>Sphingobacteriia</taxon>
        <taxon>Sphingobacteriales</taxon>
        <taxon>Sphingobacteriaceae</taxon>
        <taxon>Sphingobacterium</taxon>
    </lineage>
</organism>
<dbReference type="Proteomes" id="UP000295292">
    <property type="component" value="Unassembled WGS sequence"/>
</dbReference>
<reference evidence="2 3" key="1">
    <citation type="submission" date="2019-03" db="EMBL/GenBank/DDBJ databases">
        <title>Genomic Encyclopedia of Archaeal and Bacterial Type Strains, Phase II (KMG-II): from individual species to whole genera.</title>
        <authorList>
            <person name="Goeker M."/>
        </authorList>
    </citation>
    <scope>NUCLEOTIDE SEQUENCE [LARGE SCALE GENOMIC DNA]</scope>
    <source>
        <strain evidence="2 3">DSM 28353</strain>
    </source>
</reference>
<sequence>MKYILGLLVLLSVSVSAIRAQDKPTHNKWIWGPSLGYQYQKANFLKASFWGLTDLGYANYLRIDGGTNLSWKNRKTHVVPELGLTYYLGAKGAWPFVKGEITPYTITPKVGVGLFNLMEFGVGYGFDLKAKEDLGTVKGFSFSVGLSLPLNYHLY</sequence>
<keyword evidence="1" id="KW-0732">Signal</keyword>
<dbReference type="OrthoDB" id="708993at2"/>
<keyword evidence="3" id="KW-1185">Reference proteome</keyword>
<evidence type="ECO:0000313" key="2">
    <source>
        <dbReference type="EMBL" id="TDQ75988.1"/>
    </source>
</evidence>
<accession>A0A4R6WDD1</accession>
<comment type="caution">
    <text evidence="2">The sequence shown here is derived from an EMBL/GenBank/DDBJ whole genome shotgun (WGS) entry which is preliminary data.</text>
</comment>
<proteinExistence type="predicted"/>
<evidence type="ECO:0000256" key="1">
    <source>
        <dbReference type="SAM" id="SignalP"/>
    </source>
</evidence>
<dbReference type="AlphaFoldDB" id="A0A4R6WDD1"/>
<gene>
    <name evidence="2" type="ORF">CLV99_3684</name>
</gene>
<evidence type="ECO:0000313" key="3">
    <source>
        <dbReference type="Proteomes" id="UP000295292"/>
    </source>
</evidence>